<comment type="caution">
    <text evidence="2">The sequence shown here is derived from an EMBL/GenBank/DDBJ whole genome shotgun (WGS) entry which is preliminary data.</text>
</comment>
<evidence type="ECO:0000256" key="1">
    <source>
        <dbReference type="SAM" id="Phobius"/>
    </source>
</evidence>
<dbReference type="GeneID" id="88764044"/>
<dbReference type="EMBL" id="AESD01000007">
    <property type="protein sequence ID" value="EHJ15290.1"/>
    <property type="molecule type" value="Genomic_DNA"/>
</dbReference>
<evidence type="ECO:0000313" key="3">
    <source>
        <dbReference type="Proteomes" id="UP000003477"/>
    </source>
</evidence>
<proteinExistence type="predicted"/>
<organism evidence="2 3">
    <name type="scientific">Crocosphaera watsonii WH 0003</name>
    <dbReference type="NCBI Taxonomy" id="423471"/>
    <lineage>
        <taxon>Bacteria</taxon>
        <taxon>Bacillati</taxon>
        <taxon>Cyanobacteriota</taxon>
        <taxon>Cyanophyceae</taxon>
        <taxon>Oscillatoriophycideae</taxon>
        <taxon>Chroococcales</taxon>
        <taxon>Aphanothecaceae</taxon>
        <taxon>Crocosphaera</taxon>
    </lineage>
</organism>
<keyword evidence="1" id="KW-0472">Membrane</keyword>
<keyword evidence="1" id="KW-1133">Transmembrane helix</keyword>
<sequence>MEKTQGNLNLESGHSITYIIMKFTKILIDTVIIACFLTGVGVAFDKIESASLSNPFTVKTAQLNQSN</sequence>
<dbReference type="PATRIC" id="fig|423471.3.peg.56"/>
<name>G5IXP9_CROWT</name>
<evidence type="ECO:0000313" key="2">
    <source>
        <dbReference type="EMBL" id="EHJ15290.1"/>
    </source>
</evidence>
<reference evidence="2 3" key="1">
    <citation type="journal article" date="2011" name="Front. Microbiol.">
        <title>Two Strains of Crocosphaera watsonii with Highly Conserved Genomes are Distinguished by Strain-Specific Features.</title>
        <authorList>
            <person name="Bench S.R."/>
            <person name="Ilikchyan I.N."/>
            <person name="Tripp H.J."/>
            <person name="Zehr J.P."/>
        </authorList>
    </citation>
    <scope>NUCLEOTIDE SEQUENCE [LARGE SCALE GENOMIC DNA]</scope>
    <source>
        <strain evidence="2 3">WH 0003</strain>
    </source>
</reference>
<feature type="transmembrane region" description="Helical" evidence="1">
    <location>
        <begin position="26"/>
        <end position="44"/>
    </location>
</feature>
<accession>G5IXP9</accession>
<protein>
    <submittedName>
        <fullName evidence="2">Uncharacterized protein</fullName>
    </submittedName>
</protein>
<dbReference type="Proteomes" id="UP000003477">
    <property type="component" value="Unassembled WGS sequence"/>
</dbReference>
<keyword evidence="1" id="KW-0812">Transmembrane</keyword>
<dbReference type="AlphaFoldDB" id="G5IXP9"/>
<gene>
    <name evidence="2" type="ORF">CWATWH0003_0059</name>
</gene>
<dbReference type="RefSeq" id="WP_007308749.1">
    <property type="nucleotide sequence ID" value="NZ_AESD01000007.1"/>
</dbReference>